<sequence length="235" mass="26273">MKYIPKKEMDFKEPIVITGFPGMGLVGNIAAHKIAKDLNLDFVGYFDSPEVPPIMAVEEGILYPPIRVYANENMIVIYSEVLIPQKSVYELADEIMNYIGTKNPKILINLDGITSLNPKKTYMVSASENMLKSMEHENIEILDFGMAGGLAGIITVRCGDKDIPSVCLMAETNGLRPDPKGASNLITILNEIYNLDVNTEDLLKEDKAIKEKLKKLAEEQMKLLSKQKVENPMYM</sequence>
<evidence type="ECO:0000256" key="1">
    <source>
        <dbReference type="SAM" id="Coils"/>
    </source>
</evidence>
<dbReference type="InterPro" id="IPR019151">
    <property type="entry name" value="Proteasome_assmbl_chaperone_2"/>
</dbReference>
<accession>A6UT46</accession>
<dbReference type="EMBL" id="CP000743">
    <property type="protein sequence ID" value="ABR55668.1"/>
    <property type="molecule type" value="Genomic_DNA"/>
</dbReference>
<dbReference type="GeneID" id="5326591"/>
<dbReference type="InterPro" id="IPR004425">
    <property type="entry name" value="MJ0106-like"/>
</dbReference>
<dbReference type="STRING" id="419665.Maeo_0076"/>
<dbReference type="OrthoDB" id="35908at2157"/>
<dbReference type="Proteomes" id="UP000001106">
    <property type="component" value="Chromosome"/>
</dbReference>
<dbReference type="Pfam" id="PF09754">
    <property type="entry name" value="PAC2"/>
    <property type="match status" value="1"/>
</dbReference>
<reference evidence="2" key="1">
    <citation type="submission" date="2007-06" db="EMBL/GenBank/DDBJ databases">
        <title>Complete sequence of Methanococcus aeolicus Nankai-3.</title>
        <authorList>
            <consortium name="US DOE Joint Genome Institute"/>
            <person name="Copeland A."/>
            <person name="Lucas S."/>
            <person name="Lapidus A."/>
            <person name="Barry K."/>
            <person name="Glavina del Rio T."/>
            <person name="Dalin E."/>
            <person name="Tice H."/>
            <person name="Pitluck S."/>
            <person name="Chain P."/>
            <person name="Malfatti S."/>
            <person name="Shin M."/>
            <person name="Vergez L."/>
            <person name="Schmutz J."/>
            <person name="Larimer F."/>
            <person name="Land M."/>
            <person name="Hauser L."/>
            <person name="Kyrpides N."/>
            <person name="Lykidis A."/>
            <person name="Sieprawska-Lupa M."/>
            <person name="Whitman W.B."/>
            <person name="Richardson P."/>
        </authorList>
    </citation>
    <scope>NUCLEOTIDE SEQUENCE [LARGE SCALE GENOMIC DNA]</scope>
    <source>
        <strain evidence="2">Nankai-3</strain>
    </source>
</reference>
<organism evidence="2 3">
    <name type="scientific">Methanococcus aeolicus (strain ATCC BAA-1280 / DSM 17508 / OCM 812 / Nankai-3)</name>
    <dbReference type="NCBI Taxonomy" id="419665"/>
    <lineage>
        <taxon>Archaea</taxon>
        <taxon>Methanobacteriati</taxon>
        <taxon>Methanobacteriota</taxon>
        <taxon>Methanomada group</taxon>
        <taxon>Methanococci</taxon>
        <taxon>Methanococcales</taxon>
        <taxon>Methanococcaceae</taxon>
        <taxon>Methanococcus</taxon>
    </lineage>
</organism>
<dbReference type="PANTHER" id="PTHR35610">
    <property type="entry name" value="3-ISOPROPYLMALATE DEHYDRATASE-RELATED"/>
    <property type="match status" value="1"/>
</dbReference>
<evidence type="ECO:0000313" key="3">
    <source>
        <dbReference type="Proteomes" id="UP000001106"/>
    </source>
</evidence>
<dbReference type="SUPFAM" id="SSF159659">
    <property type="entry name" value="Cgl1923-like"/>
    <property type="match status" value="1"/>
</dbReference>
<evidence type="ECO:0008006" key="4">
    <source>
        <dbReference type="Google" id="ProtNLM"/>
    </source>
</evidence>
<dbReference type="eggNOG" id="arCOG00347">
    <property type="taxonomic scope" value="Archaea"/>
</dbReference>
<dbReference type="Gene3D" id="3.40.50.10900">
    <property type="entry name" value="PAC-like subunit"/>
    <property type="match status" value="1"/>
</dbReference>
<keyword evidence="3" id="KW-1185">Reference proteome</keyword>
<feature type="coiled-coil region" evidence="1">
    <location>
        <begin position="199"/>
        <end position="230"/>
    </location>
</feature>
<proteinExistence type="predicted"/>
<dbReference type="RefSeq" id="WP_011972800.1">
    <property type="nucleotide sequence ID" value="NC_009635.1"/>
</dbReference>
<dbReference type="PANTHER" id="PTHR35610:SF8">
    <property type="entry name" value="3-ISOPROPYLMALATE DEHYDRATASE"/>
    <property type="match status" value="1"/>
</dbReference>
<dbReference type="AlphaFoldDB" id="A6UT46"/>
<dbReference type="NCBIfam" id="TIGR00161">
    <property type="entry name" value="proteasome assembly chaperone family protein"/>
    <property type="match status" value="1"/>
</dbReference>
<dbReference type="KEGG" id="mae:Maeo_0076"/>
<dbReference type="InterPro" id="IPR038389">
    <property type="entry name" value="PSMG2_sf"/>
</dbReference>
<dbReference type="HOGENOM" id="CLU_075000_0_0_2"/>
<name>A6UT46_META3</name>
<keyword evidence="1" id="KW-0175">Coiled coil</keyword>
<protein>
    <recommendedName>
        <fullName evidence="4">3-isopropylmalate dehydratase</fullName>
    </recommendedName>
</protein>
<gene>
    <name evidence="2" type="ordered locus">Maeo_0076</name>
</gene>
<evidence type="ECO:0000313" key="2">
    <source>
        <dbReference type="EMBL" id="ABR55668.1"/>
    </source>
</evidence>